<feature type="signal peptide" evidence="1">
    <location>
        <begin position="1"/>
        <end position="30"/>
    </location>
</feature>
<accession>A0AA41QS18</accession>
<organism evidence="2 3">
    <name type="scientific">Cryobacterium zhongshanensis</name>
    <dbReference type="NCBI Taxonomy" id="2928153"/>
    <lineage>
        <taxon>Bacteria</taxon>
        <taxon>Bacillati</taxon>
        <taxon>Actinomycetota</taxon>
        <taxon>Actinomycetes</taxon>
        <taxon>Micrococcales</taxon>
        <taxon>Microbacteriaceae</taxon>
        <taxon>Cryobacterium</taxon>
    </lineage>
</organism>
<dbReference type="Pfam" id="PF01547">
    <property type="entry name" value="SBP_bac_1"/>
    <property type="match status" value="1"/>
</dbReference>
<keyword evidence="3" id="KW-1185">Reference proteome</keyword>
<keyword evidence="1" id="KW-0732">Signal</keyword>
<dbReference type="InterPro" id="IPR050490">
    <property type="entry name" value="Bact_solute-bd_prot1"/>
</dbReference>
<dbReference type="PANTHER" id="PTHR43649:SF14">
    <property type="entry name" value="BLR3389 PROTEIN"/>
    <property type="match status" value="1"/>
</dbReference>
<dbReference type="Gene3D" id="3.40.190.10">
    <property type="entry name" value="Periplasmic binding protein-like II"/>
    <property type="match status" value="2"/>
</dbReference>
<comment type="caution">
    <text evidence="2">The sequence shown here is derived from an EMBL/GenBank/DDBJ whole genome shotgun (WGS) entry which is preliminary data.</text>
</comment>
<reference evidence="2" key="1">
    <citation type="submission" date="2022-03" db="EMBL/GenBank/DDBJ databases">
        <title>Cryobacterium sp. nov. strain ZS14-85, isolated from Antarctic soil.</title>
        <authorList>
            <person name="Li J."/>
            <person name="Niu G."/>
        </authorList>
    </citation>
    <scope>NUCLEOTIDE SEQUENCE</scope>
    <source>
        <strain evidence="2">ZS14-85</strain>
    </source>
</reference>
<name>A0AA41QS18_9MICO</name>
<dbReference type="PROSITE" id="PS51257">
    <property type="entry name" value="PROKAR_LIPOPROTEIN"/>
    <property type="match status" value="1"/>
</dbReference>
<dbReference type="Proteomes" id="UP001165341">
    <property type="component" value="Unassembled WGS sequence"/>
</dbReference>
<dbReference type="RefSeq" id="WP_243010611.1">
    <property type="nucleotide sequence ID" value="NZ_JALGAR010000001.1"/>
</dbReference>
<protein>
    <submittedName>
        <fullName evidence="2">Extracellular solute-binding protein</fullName>
    </submittedName>
</protein>
<dbReference type="AlphaFoldDB" id="A0AA41QS18"/>
<feature type="chain" id="PRO_5041368194" evidence="1">
    <location>
        <begin position="31"/>
        <end position="435"/>
    </location>
</feature>
<gene>
    <name evidence="2" type="ORF">MQH31_01030</name>
</gene>
<proteinExistence type="predicted"/>
<dbReference type="SUPFAM" id="SSF53850">
    <property type="entry name" value="Periplasmic binding protein-like II"/>
    <property type="match status" value="1"/>
</dbReference>
<evidence type="ECO:0000256" key="1">
    <source>
        <dbReference type="SAM" id="SignalP"/>
    </source>
</evidence>
<sequence length="435" mass="46380">MSNTSRWLKRAVAASAVLALGVTLSACSGAGGNTANSNRPENVIHVAVYGDAGNTVEQAMVDKFNATSKVQVILDRIPGANYQQKLQTIISTDAAPDVFFNWGGGSIQPFVKANLLLPLTDMIKTDPALESSFLPSVFNAAAIDGVPYGIPMRGTQPVILFNNKQVLTDAGITAPKTWDDLLASVKVLTAKGITPIALGGADQWPTLMWFEYLFDRVAGPDLLTKAIGGDTTVWDSADGKAALTKLKTLIDAGAFGTNFDSVSFVDGGSPALLRTGKAAFELMGSWEYSTQQTADKAWTETNLGYTGFPSIADGKGDGADLVGNTNNYYSVIKATRYPDTARDFLKLMYSDEFVQAQLGIGNLPTTTTTEKFLDQAADPAYATFQFNLVKDAPAFQLSWDQAYPQSASADMKTAVSQFFTGKLDVAGFISAMQAL</sequence>
<evidence type="ECO:0000313" key="3">
    <source>
        <dbReference type="Proteomes" id="UP001165341"/>
    </source>
</evidence>
<dbReference type="InterPro" id="IPR006059">
    <property type="entry name" value="SBP"/>
</dbReference>
<evidence type="ECO:0000313" key="2">
    <source>
        <dbReference type="EMBL" id="MCI4656399.1"/>
    </source>
</evidence>
<dbReference type="PANTHER" id="PTHR43649">
    <property type="entry name" value="ARABINOSE-BINDING PROTEIN-RELATED"/>
    <property type="match status" value="1"/>
</dbReference>
<dbReference type="EMBL" id="JALGAR010000001">
    <property type="protein sequence ID" value="MCI4656399.1"/>
    <property type="molecule type" value="Genomic_DNA"/>
</dbReference>